<evidence type="ECO:0000259" key="1">
    <source>
        <dbReference type="SMART" id="SM00860"/>
    </source>
</evidence>
<gene>
    <name evidence="2" type="ORF">EV191_12411</name>
</gene>
<dbReference type="InterPro" id="IPR037883">
    <property type="entry name" value="Knr4/Smi1-like_sf"/>
</dbReference>
<sequence>MDDQLARITRKLATLPGVPGRTVLSRQEKHQFRLRPPASLDDVENFEGHHEIRLPKGYRRFLTELGDGGAGPGFGLPSLSDAYAIVNYDNIAGQLAAPSPLRSGVRYRDDWWDNYTDSGPDPVPHQGTIAVAHHGCDSYTVLIVTGTARGRLAMLDFTGVPGPYVLEDDDFLSWYERWLDELAAGYRIGLAEGKIPGDQQRLVDILVTDANAARRARAARSMLAFDDLRPATVAALANVAVDPAPEVRAEAMRVAAARVLTALVPVTRDLFNDPNATVRLAAFDALSAFGQVDLPALARRLLDDSSAEARTRAIRWLSDADELSGQDLAPLCMDPDVRMRRTAVHHLFAARGARVPGLLANALTDAQPLVRLAAVQAIGRRAEAGLRGQLIDALATETDAMVRTNLQRVLADLATR</sequence>
<feature type="domain" description="Knr4/Smi1-like" evidence="1">
    <location>
        <begin position="37"/>
        <end position="181"/>
    </location>
</feature>
<dbReference type="InterPro" id="IPR011989">
    <property type="entry name" value="ARM-like"/>
</dbReference>
<proteinExistence type="predicted"/>
<organism evidence="2 3">
    <name type="scientific">Tamaricihabitans halophyticus</name>
    <dbReference type="NCBI Taxonomy" id="1262583"/>
    <lineage>
        <taxon>Bacteria</taxon>
        <taxon>Bacillati</taxon>
        <taxon>Actinomycetota</taxon>
        <taxon>Actinomycetes</taxon>
        <taxon>Pseudonocardiales</taxon>
        <taxon>Pseudonocardiaceae</taxon>
        <taxon>Tamaricihabitans</taxon>
    </lineage>
</organism>
<dbReference type="Proteomes" id="UP000294911">
    <property type="component" value="Unassembled WGS sequence"/>
</dbReference>
<dbReference type="SMART" id="SM00860">
    <property type="entry name" value="SMI1_KNR4"/>
    <property type="match status" value="1"/>
</dbReference>
<dbReference type="EMBL" id="SLXQ01000024">
    <property type="protein sequence ID" value="TCP42045.1"/>
    <property type="molecule type" value="Genomic_DNA"/>
</dbReference>
<evidence type="ECO:0000313" key="3">
    <source>
        <dbReference type="Proteomes" id="UP000294911"/>
    </source>
</evidence>
<dbReference type="Gene3D" id="1.25.10.10">
    <property type="entry name" value="Leucine-rich Repeat Variant"/>
    <property type="match status" value="2"/>
</dbReference>
<dbReference type="InterPro" id="IPR021133">
    <property type="entry name" value="HEAT_type_2"/>
</dbReference>
<dbReference type="InterPro" id="IPR016024">
    <property type="entry name" value="ARM-type_fold"/>
</dbReference>
<dbReference type="PROSITE" id="PS50077">
    <property type="entry name" value="HEAT_REPEAT"/>
    <property type="match status" value="1"/>
</dbReference>
<name>A0A4R2Q5U0_9PSEU</name>
<dbReference type="AlphaFoldDB" id="A0A4R2Q5U0"/>
<protein>
    <recommendedName>
        <fullName evidence="1">Knr4/Smi1-like domain-containing protein</fullName>
    </recommendedName>
</protein>
<evidence type="ECO:0000313" key="2">
    <source>
        <dbReference type="EMBL" id="TCP42045.1"/>
    </source>
</evidence>
<accession>A0A4R2Q5U0</accession>
<keyword evidence="3" id="KW-1185">Reference proteome</keyword>
<dbReference type="SUPFAM" id="SSF48371">
    <property type="entry name" value="ARM repeat"/>
    <property type="match status" value="1"/>
</dbReference>
<comment type="caution">
    <text evidence="2">The sequence shown here is derived from an EMBL/GenBank/DDBJ whole genome shotgun (WGS) entry which is preliminary data.</text>
</comment>
<dbReference type="Pfam" id="PF13646">
    <property type="entry name" value="HEAT_2"/>
    <property type="match status" value="1"/>
</dbReference>
<reference evidence="2 3" key="1">
    <citation type="submission" date="2019-03" db="EMBL/GenBank/DDBJ databases">
        <title>Genomic Encyclopedia of Type Strains, Phase IV (KMG-IV): sequencing the most valuable type-strain genomes for metagenomic binning, comparative biology and taxonomic classification.</title>
        <authorList>
            <person name="Goeker M."/>
        </authorList>
    </citation>
    <scope>NUCLEOTIDE SEQUENCE [LARGE SCALE GENOMIC DNA]</scope>
    <source>
        <strain evidence="2 3">DSM 45765</strain>
    </source>
</reference>
<dbReference type="InterPro" id="IPR018958">
    <property type="entry name" value="Knr4/Smi1-like_dom"/>
</dbReference>
<dbReference type="SUPFAM" id="SSF160631">
    <property type="entry name" value="SMI1/KNR4-like"/>
    <property type="match status" value="1"/>
</dbReference>